<comment type="caution">
    <text evidence="2">The sequence shown here is derived from an EMBL/GenBank/DDBJ whole genome shotgun (WGS) entry which is preliminary data.</text>
</comment>
<proteinExistence type="predicted"/>
<dbReference type="OrthoDB" id="7191465at2"/>
<organism evidence="2 3">
    <name type="scientific">Zavarzinia compransoris</name>
    <dbReference type="NCBI Taxonomy" id="1264899"/>
    <lineage>
        <taxon>Bacteria</taxon>
        <taxon>Pseudomonadati</taxon>
        <taxon>Pseudomonadota</taxon>
        <taxon>Alphaproteobacteria</taxon>
        <taxon>Rhodospirillales</taxon>
        <taxon>Zavarziniaceae</taxon>
        <taxon>Zavarzinia</taxon>
    </lineage>
</organism>
<dbReference type="InterPro" id="IPR036844">
    <property type="entry name" value="Hint_dom_sf"/>
</dbReference>
<dbReference type="Gene3D" id="2.60.40.1220">
    <property type="match status" value="1"/>
</dbReference>
<dbReference type="RefSeq" id="WP_109920633.1">
    <property type="nucleotide sequence ID" value="NZ_QGLF01000002.1"/>
</dbReference>
<sequence>MAYACEAYVAPDQHMCGETHCTRLADTSEDTAWCKCLDWQGNKIPNCEPKGSTVPIKSYSCYNQATGEQRNISEDACQDLRDRDRNWKWSACYCCCSCFAWDTKIRVSETEVRFIQDIEEEDEILAAWIEPNPDGTVKVTWKPRLVGYSDGTSPSSQPQTMVMIQYGEDGELIATPDQLMLMPDGRLKDAKRLVPGDLMVDDDGRPVAVNSVHLGEYSGGIQHLGLGPVPEDTNVPVSGNLFSANGIIVGDFWLQVTHGAEPESEGKTLVAGHSALPMIGSEAYATARSGDADLFSARQPGYEPRPVRNRNFRGYEARAALNIPANASLYVTPAQAEAIAQAPHYPLSMDYNLADFRWLQKALQPFFPDINIYLEWSDEVPNLYAFELFGQKTLYVSGRILRTHEMYWQGLAAILAHGIAVFYAGKGAEGQYPCVAQADSFGIGYVLRTAFDPNWGETANGGYAQVRTFFGHIPEDLRGGDPDNPCRLPAVNCRLQAMEAAIIGRPLPACAGVPQKGRLELKRATFEIIEDVPSVKVSFSEAVGPSAEILGNYTITPETVITTALRDADDRTLVVLTVTLPDPAAGEYELSVQNILAADGSTLNALARTAYFVVEAEEEQ</sequence>
<dbReference type="AlphaFoldDB" id="A0A317E4E1"/>
<dbReference type="SUPFAM" id="SSF51294">
    <property type="entry name" value="Hedgehog/intein (Hint) domain"/>
    <property type="match status" value="1"/>
</dbReference>
<gene>
    <name evidence="2" type="ORF">DKG75_08390</name>
</gene>
<keyword evidence="3" id="KW-1185">Reference proteome</keyword>
<evidence type="ECO:0000313" key="3">
    <source>
        <dbReference type="Proteomes" id="UP000246077"/>
    </source>
</evidence>
<dbReference type="Gene3D" id="2.170.16.10">
    <property type="entry name" value="Hedgehog/Intein (Hint) domain"/>
    <property type="match status" value="1"/>
</dbReference>
<protein>
    <submittedName>
        <fullName evidence="2">Uncharacterized protein</fullName>
    </submittedName>
</protein>
<keyword evidence="1" id="KW-0732">Signal</keyword>
<evidence type="ECO:0000256" key="1">
    <source>
        <dbReference type="ARBA" id="ARBA00022729"/>
    </source>
</evidence>
<evidence type="ECO:0000313" key="2">
    <source>
        <dbReference type="EMBL" id="PWR21988.1"/>
    </source>
</evidence>
<dbReference type="Proteomes" id="UP000246077">
    <property type="component" value="Unassembled WGS sequence"/>
</dbReference>
<dbReference type="InterPro" id="IPR014755">
    <property type="entry name" value="Cu-Rt/internalin_Ig-like"/>
</dbReference>
<dbReference type="EMBL" id="QGLF01000002">
    <property type="protein sequence ID" value="PWR21988.1"/>
    <property type="molecule type" value="Genomic_DNA"/>
</dbReference>
<reference evidence="3" key="1">
    <citation type="submission" date="2018-05" db="EMBL/GenBank/DDBJ databases">
        <title>Zavarzinia sp. HR-AS.</title>
        <authorList>
            <person name="Lee Y."/>
            <person name="Jeon C.O."/>
        </authorList>
    </citation>
    <scope>NUCLEOTIDE SEQUENCE [LARGE SCALE GENOMIC DNA]</scope>
    <source>
        <strain evidence="3">DSM 1231</strain>
    </source>
</reference>
<dbReference type="CDD" id="cd00081">
    <property type="entry name" value="Hint"/>
    <property type="match status" value="1"/>
</dbReference>
<name>A0A317E4E1_9PROT</name>
<accession>A0A317E4E1</accession>